<keyword evidence="10" id="KW-0969">Cilium</keyword>
<dbReference type="Gene3D" id="2.60.98.20">
    <property type="entry name" value="Flagellar hook protein FlgE"/>
    <property type="match status" value="1"/>
</dbReference>
<dbReference type="InterPro" id="IPR037058">
    <property type="entry name" value="Falgellar_hook_FlgE_sf"/>
</dbReference>
<evidence type="ECO:0000256" key="5">
    <source>
        <dbReference type="SAM" id="MobiDB-lite"/>
    </source>
</evidence>
<keyword evidence="4" id="KW-0975">Bacterial flagellum</keyword>
<dbReference type="InterPro" id="IPR001444">
    <property type="entry name" value="Flag_bb_rod_N"/>
</dbReference>
<dbReference type="Pfam" id="PF00460">
    <property type="entry name" value="Flg_bb_rod"/>
    <property type="match status" value="1"/>
</dbReference>
<evidence type="ECO:0000259" key="7">
    <source>
        <dbReference type="Pfam" id="PF06429"/>
    </source>
</evidence>
<dbReference type="Pfam" id="PF22692">
    <property type="entry name" value="LlgE_F_G_D1"/>
    <property type="match status" value="1"/>
</dbReference>
<dbReference type="GO" id="GO:0009425">
    <property type="term" value="C:bacterial-type flagellum basal body"/>
    <property type="evidence" value="ECO:0007669"/>
    <property type="project" value="UniProtKB-SubCell"/>
</dbReference>
<dbReference type="Pfam" id="PF06429">
    <property type="entry name" value="Flg_bbr_C"/>
    <property type="match status" value="1"/>
</dbReference>
<keyword evidence="10" id="KW-0966">Cell projection</keyword>
<organism evidence="10">
    <name type="scientific">hydrothermal vent metagenome</name>
    <dbReference type="NCBI Taxonomy" id="652676"/>
    <lineage>
        <taxon>unclassified sequences</taxon>
        <taxon>metagenomes</taxon>
        <taxon>ecological metagenomes</taxon>
    </lineage>
</organism>
<evidence type="ECO:0000256" key="3">
    <source>
        <dbReference type="ARBA" id="ARBA00019015"/>
    </source>
</evidence>
<dbReference type="NCBIfam" id="NF004238">
    <property type="entry name" value="PRK05682.1-1"/>
    <property type="match status" value="1"/>
</dbReference>
<dbReference type="SUPFAM" id="SSF117143">
    <property type="entry name" value="Flagellar hook protein flgE"/>
    <property type="match status" value="1"/>
</dbReference>
<dbReference type="InterPro" id="IPR053967">
    <property type="entry name" value="LlgE_F_G-like_D1"/>
</dbReference>
<dbReference type="InterPro" id="IPR011491">
    <property type="entry name" value="FlgE_D2"/>
</dbReference>
<evidence type="ECO:0000259" key="8">
    <source>
        <dbReference type="Pfam" id="PF07559"/>
    </source>
</evidence>
<proteinExistence type="inferred from homology"/>
<comment type="similarity">
    <text evidence="2">Belongs to the flagella basal body rod proteins family.</text>
</comment>
<evidence type="ECO:0000313" key="10">
    <source>
        <dbReference type="EMBL" id="VAW94125.1"/>
    </source>
</evidence>
<feature type="domain" description="Flagellar basal body rod protein N-terminal" evidence="6">
    <location>
        <begin position="4"/>
        <end position="33"/>
    </location>
</feature>
<evidence type="ECO:0000256" key="2">
    <source>
        <dbReference type="ARBA" id="ARBA00009677"/>
    </source>
</evidence>
<comment type="subcellular location">
    <subcellularLocation>
        <location evidence="1">Bacterial flagellum basal body</location>
    </subcellularLocation>
</comment>
<dbReference type="InterPro" id="IPR019776">
    <property type="entry name" value="Flagellar_basal_body_rod_CS"/>
</dbReference>
<protein>
    <recommendedName>
        <fullName evidence="3">Flagellar hook protein FlgE</fullName>
    </recommendedName>
</protein>
<dbReference type="AlphaFoldDB" id="A0A3B0ZKV0"/>
<accession>A0A3B0ZKV0</accession>
<dbReference type="NCBIfam" id="TIGR03506">
    <property type="entry name" value="FlgEFG_subfam"/>
    <property type="match status" value="1"/>
</dbReference>
<gene>
    <name evidence="10" type="ORF">MNBD_GAMMA22-2155</name>
</gene>
<evidence type="ECO:0000259" key="6">
    <source>
        <dbReference type="Pfam" id="PF00460"/>
    </source>
</evidence>
<dbReference type="PANTHER" id="PTHR30435">
    <property type="entry name" value="FLAGELLAR PROTEIN"/>
    <property type="match status" value="1"/>
</dbReference>
<dbReference type="InterPro" id="IPR037925">
    <property type="entry name" value="FlgE/F/G-like"/>
</dbReference>
<dbReference type="GO" id="GO:0009424">
    <property type="term" value="C:bacterial-type flagellum hook"/>
    <property type="evidence" value="ECO:0007669"/>
    <property type="project" value="TreeGrafter"/>
</dbReference>
<dbReference type="InterPro" id="IPR020013">
    <property type="entry name" value="Flagellar_FlgE/F/G"/>
</dbReference>
<dbReference type="EMBL" id="UOFS01000014">
    <property type="protein sequence ID" value="VAW94125.1"/>
    <property type="molecule type" value="Genomic_DNA"/>
</dbReference>
<reference evidence="10" key="1">
    <citation type="submission" date="2018-06" db="EMBL/GenBank/DDBJ databases">
        <authorList>
            <person name="Zhirakovskaya E."/>
        </authorList>
    </citation>
    <scope>NUCLEOTIDE SEQUENCE</scope>
</reference>
<dbReference type="Pfam" id="PF07559">
    <property type="entry name" value="FlgE_D2"/>
    <property type="match status" value="1"/>
</dbReference>
<dbReference type="InterPro" id="IPR010930">
    <property type="entry name" value="Flg_bb/hook_C_dom"/>
</dbReference>
<feature type="domain" description="Flagellar hook protein FlgE/F/G-like D1" evidence="9">
    <location>
        <begin position="83"/>
        <end position="124"/>
    </location>
</feature>
<feature type="region of interest" description="Disordered" evidence="5">
    <location>
        <begin position="125"/>
        <end position="147"/>
    </location>
</feature>
<dbReference type="PANTHER" id="PTHR30435:SF1">
    <property type="entry name" value="FLAGELLAR HOOK PROTEIN FLGE"/>
    <property type="match status" value="1"/>
</dbReference>
<evidence type="ECO:0000256" key="1">
    <source>
        <dbReference type="ARBA" id="ARBA00004117"/>
    </source>
</evidence>
<keyword evidence="10" id="KW-0282">Flagellum</keyword>
<dbReference type="GO" id="GO:0071978">
    <property type="term" value="P:bacterial-type flagellum-dependent swarming motility"/>
    <property type="evidence" value="ECO:0007669"/>
    <property type="project" value="TreeGrafter"/>
</dbReference>
<evidence type="ECO:0000259" key="9">
    <source>
        <dbReference type="Pfam" id="PF22692"/>
    </source>
</evidence>
<evidence type="ECO:0000256" key="4">
    <source>
        <dbReference type="ARBA" id="ARBA00023143"/>
    </source>
</evidence>
<feature type="domain" description="Flagellar basal-body/hook protein C-terminal" evidence="7">
    <location>
        <begin position="373"/>
        <end position="418"/>
    </location>
</feature>
<dbReference type="PROSITE" id="PS00588">
    <property type="entry name" value="FLAGELLA_BB_ROD"/>
    <property type="match status" value="1"/>
</dbReference>
<feature type="domain" description="Flagellar hook protein FlgE D2" evidence="8">
    <location>
        <begin position="160"/>
        <end position="300"/>
    </location>
</feature>
<dbReference type="GO" id="GO:0005829">
    <property type="term" value="C:cytosol"/>
    <property type="evidence" value="ECO:0007669"/>
    <property type="project" value="TreeGrafter"/>
</dbReference>
<sequence>MPFRAALSGIQSAGKELKMIGNNVANASTSGFKKSRAQFADVYAASDIGSSSNTIGSGVRISGITQQFSQGNIDFTDNNLDMAINGGGFFMLDKGGERVYSRAGAIEIDREGFMVNSDSLKLLGTTADENGNPTGETGPLSLDNSNIEPRSTDLVTVGVNLDSAEKKPLFEPFDPNDAGSFNHSTSLTIYDSLGTAHQSTVYFVKTDIANQWQVHSFIDGKNVKSAEAPPYEANVMNFNGSGALTLIDGIPVPPGQIEYPDFVTSSGSEPIKLTLDFLAGTPTTQFGSKFNVNALTQDGYTTGRLTSLDIDETGIVRARYTNGQTRTLGQVQLADFPNSQGLRQLGDSTWAESFESGIPLLGTPGSGKLGLVQSGALEGSNVDLTEQLINMISAQRNFQANAQVITTADAVTQSVINIR</sequence>
<name>A0A3B0ZKV0_9ZZZZ</name>